<name>A0ABQ8YMP5_9EUKA</name>
<gene>
    <name evidence="1" type="ORF">M0813_19644</name>
</gene>
<dbReference type="Proteomes" id="UP001150062">
    <property type="component" value="Unassembled WGS sequence"/>
</dbReference>
<protein>
    <submittedName>
        <fullName evidence="1">Uncharacterized protein</fullName>
    </submittedName>
</protein>
<dbReference type="EMBL" id="JAOAOG010000140">
    <property type="protein sequence ID" value="KAJ6245885.1"/>
    <property type="molecule type" value="Genomic_DNA"/>
</dbReference>
<organism evidence="1 2">
    <name type="scientific">Anaeramoeba flamelloides</name>
    <dbReference type="NCBI Taxonomy" id="1746091"/>
    <lineage>
        <taxon>Eukaryota</taxon>
        <taxon>Metamonada</taxon>
        <taxon>Anaeramoebidae</taxon>
        <taxon>Anaeramoeba</taxon>
    </lineage>
</organism>
<proteinExistence type="predicted"/>
<evidence type="ECO:0000313" key="2">
    <source>
        <dbReference type="Proteomes" id="UP001150062"/>
    </source>
</evidence>
<reference evidence="1" key="1">
    <citation type="submission" date="2022-08" db="EMBL/GenBank/DDBJ databases">
        <title>Novel sulfate-reducing endosymbionts in the free-living metamonad Anaeramoeba.</title>
        <authorList>
            <person name="Jerlstrom-Hultqvist J."/>
            <person name="Cepicka I."/>
            <person name="Gallot-Lavallee L."/>
            <person name="Salas-Leiva D."/>
            <person name="Curtis B.A."/>
            <person name="Zahonova K."/>
            <person name="Pipaliya S."/>
            <person name="Dacks J."/>
            <person name="Roger A.J."/>
        </authorList>
    </citation>
    <scope>NUCLEOTIDE SEQUENCE</scope>
    <source>
        <strain evidence="1">Schooner1</strain>
    </source>
</reference>
<evidence type="ECO:0000313" key="1">
    <source>
        <dbReference type="EMBL" id="KAJ6245885.1"/>
    </source>
</evidence>
<keyword evidence="2" id="KW-1185">Reference proteome</keyword>
<accession>A0ABQ8YMP5</accession>
<sequence length="312" mass="36896">MNNYSHNPNQQSEHLKISNGFIGNTNNTDLMLGELLIFMKYSKINQEKTRLCLKKELKKSNLNPKNMYHHNKQMTPTSKISSLSLLSSFLVDQNKNLKDHLVKTIPEQRQLENNSKMALNKEYSLTNTDYYHNSGLSNINITNNNTKIPTISFNNNIKIAKETKMKTMNDDKLSLEDKKLQEETSGSKISKLELKLFLNQKPKLSWGERLFYLKQYDKNLVQGHPELFYIKNYPIYSKQDQILIINKSIFPLIINLTKGITKKIDYNLYQNAYKSCQRGLIEWFRRKNYKNHTRYSREKMEFHPNSFYHNHL</sequence>
<comment type="caution">
    <text evidence="1">The sequence shown here is derived from an EMBL/GenBank/DDBJ whole genome shotgun (WGS) entry which is preliminary data.</text>
</comment>